<dbReference type="Proteomes" id="UP001487740">
    <property type="component" value="Unassembled WGS sequence"/>
</dbReference>
<accession>A0AAW0SWN4</accession>
<organism evidence="1 2">
    <name type="scientific">Scylla paramamosain</name>
    <name type="common">Mud crab</name>
    <dbReference type="NCBI Taxonomy" id="85552"/>
    <lineage>
        <taxon>Eukaryota</taxon>
        <taxon>Metazoa</taxon>
        <taxon>Ecdysozoa</taxon>
        <taxon>Arthropoda</taxon>
        <taxon>Crustacea</taxon>
        <taxon>Multicrustacea</taxon>
        <taxon>Malacostraca</taxon>
        <taxon>Eumalacostraca</taxon>
        <taxon>Eucarida</taxon>
        <taxon>Decapoda</taxon>
        <taxon>Pleocyemata</taxon>
        <taxon>Brachyura</taxon>
        <taxon>Eubrachyura</taxon>
        <taxon>Portunoidea</taxon>
        <taxon>Portunidae</taxon>
        <taxon>Portuninae</taxon>
        <taxon>Scylla</taxon>
    </lineage>
</organism>
<gene>
    <name evidence="1" type="ORF">O3P69_019426</name>
</gene>
<name>A0AAW0SWN4_SCYPA</name>
<reference evidence="1 2" key="1">
    <citation type="submission" date="2023-03" db="EMBL/GenBank/DDBJ databases">
        <title>High-quality genome of Scylla paramamosain provides insights in environmental adaptation.</title>
        <authorList>
            <person name="Zhang L."/>
        </authorList>
    </citation>
    <scope>NUCLEOTIDE SEQUENCE [LARGE SCALE GENOMIC DNA]</scope>
    <source>
        <strain evidence="1">LZ_2023a</strain>
        <tissue evidence="1">Muscle</tissue>
    </source>
</reference>
<sequence>MGLTKTQLHRIFAALHNNHHSLQGRQIPNKNRKTLRKTNVRQAVTPAERLTLTQRYLPTGVHAGWSSGL</sequence>
<evidence type="ECO:0000313" key="2">
    <source>
        <dbReference type="Proteomes" id="UP001487740"/>
    </source>
</evidence>
<dbReference type="EMBL" id="JARAKH010000043">
    <property type="protein sequence ID" value="KAK8379496.1"/>
    <property type="molecule type" value="Genomic_DNA"/>
</dbReference>
<keyword evidence="2" id="KW-1185">Reference proteome</keyword>
<protein>
    <submittedName>
        <fullName evidence="1">Uncharacterized protein</fullName>
    </submittedName>
</protein>
<dbReference type="AlphaFoldDB" id="A0AAW0SWN4"/>
<comment type="caution">
    <text evidence="1">The sequence shown here is derived from an EMBL/GenBank/DDBJ whole genome shotgun (WGS) entry which is preliminary data.</text>
</comment>
<proteinExistence type="predicted"/>
<evidence type="ECO:0000313" key="1">
    <source>
        <dbReference type="EMBL" id="KAK8379496.1"/>
    </source>
</evidence>